<dbReference type="Proteomes" id="UP001469553">
    <property type="component" value="Unassembled WGS sequence"/>
</dbReference>
<keyword evidence="3" id="KW-1185">Reference proteome</keyword>
<keyword evidence="1" id="KW-1133">Transmembrane helix</keyword>
<proteinExistence type="predicted"/>
<name>A0ABV0Y5R9_9TELE</name>
<organism evidence="2 3">
    <name type="scientific">Ameca splendens</name>
    <dbReference type="NCBI Taxonomy" id="208324"/>
    <lineage>
        <taxon>Eukaryota</taxon>
        <taxon>Metazoa</taxon>
        <taxon>Chordata</taxon>
        <taxon>Craniata</taxon>
        <taxon>Vertebrata</taxon>
        <taxon>Euteleostomi</taxon>
        <taxon>Actinopterygii</taxon>
        <taxon>Neopterygii</taxon>
        <taxon>Teleostei</taxon>
        <taxon>Neoteleostei</taxon>
        <taxon>Acanthomorphata</taxon>
        <taxon>Ovalentaria</taxon>
        <taxon>Atherinomorphae</taxon>
        <taxon>Cyprinodontiformes</taxon>
        <taxon>Goodeidae</taxon>
        <taxon>Ameca</taxon>
    </lineage>
</organism>
<evidence type="ECO:0000256" key="1">
    <source>
        <dbReference type="SAM" id="Phobius"/>
    </source>
</evidence>
<feature type="transmembrane region" description="Helical" evidence="1">
    <location>
        <begin position="33"/>
        <end position="53"/>
    </location>
</feature>
<protein>
    <submittedName>
        <fullName evidence="2">Uncharacterized protein</fullName>
    </submittedName>
</protein>
<keyword evidence="1" id="KW-0472">Membrane</keyword>
<dbReference type="EMBL" id="JAHRIP010022291">
    <property type="protein sequence ID" value="MEQ2289133.1"/>
    <property type="molecule type" value="Genomic_DNA"/>
</dbReference>
<accession>A0ABV0Y5R9</accession>
<comment type="caution">
    <text evidence="2">The sequence shown here is derived from an EMBL/GenBank/DDBJ whole genome shotgun (WGS) entry which is preliminary data.</text>
</comment>
<sequence length="123" mass="13602">MSPGTVTIRVCNAMAFREGTYCISGELSPLFCLLFPMYFSSLLILSAFILLSLTPQPPTDLHSSAITLCHHIGSEQFVDDAKSKVTSTLWTLVGKILNYMLHRVSVLEQSYGMLVPLNLVTFT</sequence>
<evidence type="ECO:0000313" key="2">
    <source>
        <dbReference type="EMBL" id="MEQ2289133.1"/>
    </source>
</evidence>
<keyword evidence="1" id="KW-0812">Transmembrane</keyword>
<gene>
    <name evidence="2" type="ORF">AMECASPLE_029889</name>
</gene>
<reference evidence="2 3" key="1">
    <citation type="submission" date="2021-06" db="EMBL/GenBank/DDBJ databases">
        <authorList>
            <person name="Palmer J.M."/>
        </authorList>
    </citation>
    <scope>NUCLEOTIDE SEQUENCE [LARGE SCALE GENOMIC DNA]</scope>
    <source>
        <strain evidence="2 3">AS_MEX2019</strain>
        <tissue evidence="2">Muscle</tissue>
    </source>
</reference>
<evidence type="ECO:0000313" key="3">
    <source>
        <dbReference type="Proteomes" id="UP001469553"/>
    </source>
</evidence>